<accession>A0A540MJE1</accession>
<evidence type="ECO:0000313" key="1">
    <source>
        <dbReference type="EMBL" id="TQD98302.1"/>
    </source>
</evidence>
<comment type="caution">
    <text evidence="1">The sequence shown here is derived from an EMBL/GenBank/DDBJ whole genome shotgun (WGS) entry which is preliminary data.</text>
</comment>
<dbReference type="Proteomes" id="UP000315295">
    <property type="component" value="Unassembled WGS sequence"/>
</dbReference>
<dbReference type="STRING" id="106549.A0A540MJE1"/>
<gene>
    <name evidence="1" type="ORF">C1H46_016123</name>
</gene>
<dbReference type="EMBL" id="VIEB01000255">
    <property type="protein sequence ID" value="TQD98302.1"/>
    <property type="molecule type" value="Genomic_DNA"/>
</dbReference>
<reference evidence="1 2" key="1">
    <citation type="journal article" date="2019" name="G3 (Bethesda)">
        <title>Sequencing of a Wild Apple (Malus baccata) Genome Unravels the Differences Between Cultivated and Wild Apple Species Regarding Disease Resistance and Cold Tolerance.</title>
        <authorList>
            <person name="Chen X."/>
        </authorList>
    </citation>
    <scope>NUCLEOTIDE SEQUENCE [LARGE SCALE GENOMIC DNA]</scope>
    <source>
        <strain evidence="2">cv. Shandingzi</strain>
        <tissue evidence="1">Leaves</tissue>
    </source>
</reference>
<keyword evidence="2" id="KW-1185">Reference proteome</keyword>
<evidence type="ECO:0000313" key="2">
    <source>
        <dbReference type="Proteomes" id="UP000315295"/>
    </source>
</evidence>
<proteinExistence type="predicted"/>
<name>A0A540MJE1_MALBA</name>
<sequence>MYELFSELSLHLQVNLLRYDYSGYGQSTRKDFVSCNPYQKKMKLEFGFVCLVAEKVREY</sequence>
<organism evidence="1 2">
    <name type="scientific">Malus baccata</name>
    <name type="common">Siberian crab apple</name>
    <name type="synonym">Pyrus baccata</name>
    <dbReference type="NCBI Taxonomy" id="106549"/>
    <lineage>
        <taxon>Eukaryota</taxon>
        <taxon>Viridiplantae</taxon>
        <taxon>Streptophyta</taxon>
        <taxon>Embryophyta</taxon>
        <taxon>Tracheophyta</taxon>
        <taxon>Spermatophyta</taxon>
        <taxon>Magnoliopsida</taxon>
        <taxon>eudicotyledons</taxon>
        <taxon>Gunneridae</taxon>
        <taxon>Pentapetalae</taxon>
        <taxon>rosids</taxon>
        <taxon>fabids</taxon>
        <taxon>Rosales</taxon>
        <taxon>Rosaceae</taxon>
        <taxon>Amygdaloideae</taxon>
        <taxon>Maleae</taxon>
        <taxon>Malus</taxon>
    </lineage>
</organism>
<protein>
    <submittedName>
        <fullName evidence="1">Uncharacterized protein</fullName>
    </submittedName>
</protein>
<dbReference type="AlphaFoldDB" id="A0A540MJE1"/>